<keyword evidence="7" id="KW-1185">Reference proteome</keyword>
<dbReference type="InterPro" id="IPR019109">
    <property type="entry name" value="MamF_MmsF"/>
</dbReference>
<protein>
    <submittedName>
        <fullName evidence="6">DUF4870 domain-containing protein</fullName>
    </submittedName>
</protein>
<evidence type="ECO:0000256" key="5">
    <source>
        <dbReference type="SAM" id="Phobius"/>
    </source>
</evidence>
<evidence type="ECO:0000256" key="3">
    <source>
        <dbReference type="ARBA" id="ARBA00022989"/>
    </source>
</evidence>
<sequence>MLHIENRNNNDNVLSALSYFSILFAPVIFPLLVWIISKKQSAQHGKQAFFNQIVLWIMFFIAKGADIFYSEIPDKPFDNPEMMQTGAIIVLVIFGIIALILFIKNIAKGIKLLTKE</sequence>
<evidence type="ECO:0000313" key="6">
    <source>
        <dbReference type="EMBL" id="XAF70837.1"/>
    </source>
</evidence>
<gene>
    <name evidence="6" type="ORF">QQM35_01590</name>
</gene>
<keyword evidence="2 5" id="KW-0812">Transmembrane</keyword>
<name>A0ABZ3EDC1_9STAP</name>
<evidence type="ECO:0000256" key="4">
    <source>
        <dbReference type="ARBA" id="ARBA00023136"/>
    </source>
</evidence>
<feature type="transmembrane region" description="Helical" evidence="5">
    <location>
        <begin position="48"/>
        <end position="70"/>
    </location>
</feature>
<evidence type="ECO:0000256" key="1">
    <source>
        <dbReference type="ARBA" id="ARBA00004141"/>
    </source>
</evidence>
<accession>A0ABZ3EDC1</accession>
<dbReference type="Pfam" id="PF09685">
    <property type="entry name" value="MamF_MmsF"/>
    <property type="match status" value="1"/>
</dbReference>
<proteinExistence type="predicted"/>
<evidence type="ECO:0000313" key="7">
    <source>
        <dbReference type="Proteomes" id="UP001436297"/>
    </source>
</evidence>
<dbReference type="EMBL" id="CP128355">
    <property type="protein sequence ID" value="XAF70837.1"/>
    <property type="molecule type" value="Genomic_DNA"/>
</dbReference>
<dbReference type="RefSeq" id="WP_251517585.1">
    <property type="nucleotide sequence ID" value="NZ_CP128355.1"/>
</dbReference>
<reference evidence="6 7" key="1">
    <citation type="journal article" date="2024" name="Pathogens">
        <title>Staphylococcus hsinchuensis sp. nov., Isolated from Soymilk.</title>
        <authorList>
            <person name="Wang Y.T."/>
            <person name="Lin Y.C."/>
            <person name="Hsieh Y.H."/>
            <person name="Lin Y.T."/>
            <person name="Hamada M."/>
            <person name="Chen C.C."/>
            <person name="Liou J.S."/>
            <person name="Lee A.Y."/>
            <person name="Zhang W.L."/>
            <person name="Chen Y.T."/>
            <person name="Huang C.H."/>
        </authorList>
    </citation>
    <scope>NUCLEOTIDE SEQUENCE [LARGE SCALE GENOMIC DNA]</scope>
    <source>
        <strain evidence="6 7">H164</strain>
    </source>
</reference>
<keyword evidence="3 5" id="KW-1133">Transmembrane helix</keyword>
<evidence type="ECO:0000256" key="2">
    <source>
        <dbReference type="ARBA" id="ARBA00022692"/>
    </source>
</evidence>
<keyword evidence="4 5" id="KW-0472">Membrane</keyword>
<feature type="transmembrane region" description="Helical" evidence="5">
    <location>
        <begin position="82"/>
        <end position="103"/>
    </location>
</feature>
<feature type="transmembrane region" description="Helical" evidence="5">
    <location>
        <begin position="16"/>
        <end position="36"/>
    </location>
</feature>
<organism evidence="6 7">
    <name type="scientific">Staphylococcus hsinchuensis</name>
    <dbReference type="NCBI Taxonomy" id="3051183"/>
    <lineage>
        <taxon>Bacteria</taxon>
        <taxon>Bacillati</taxon>
        <taxon>Bacillota</taxon>
        <taxon>Bacilli</taxon>
        <taxon>Bacillales</taxon>
        <taxon>Staphylococcaceae</taxon>
        <taxon>Staphylococcus</taxon>
    </lineage>
</organism>
<comment type="subcellular location">
    <subcellularLocation>
        <location evidence="1">Membrane</location>
        <topology evidence="1">Multi-pass membrane protein</topology>
    </subcellularLocation>
</comment>
<dbReference type="Proteomes" id="UP001436297">
    <property type="component" value="Chromosome"/>
</dbReference>